<dbReference type="InterPro" id="IPR024097">
    <property type="entry name" value="bHLH_ZIP_TF"/>
</dbReference>
<reference evidence="7 8" key="1">
    <citation type="submission" date="2024-01" db="EMBL/GenBank/DDBJ databases">
        <title>Genome assemblies of Stephania.</title>
        <authorList>
            <person name="Yang L."/>
        </authorList>
    </citation>
    <scope>NUCLEOTIDE SEQUENCE [LARGE SCALE GENOMIC DNA]</scope>
    <source>
        <strain evidence="7">JXDWG</strain>
        <tissue evidence="7">Leaf</tissue>
    </source>
</reference>
<dbReference type="SUPFAM" id="SSF47459">
    <property type="entry name" value="HLH, helix-loop-helix DNA-binding domain"/>
    <property type="match status" value="1"/>
</dbReference>
<dbReference type="GO" id="GO:0046983">
    <property type="term" value="F:protein dimerization activity"/>
    <property type="evidence" value="ECO:0007669"/>
    <property type="project" value="InterPro"/>
</dbReference>
<dbReference type="AlphaFoldDB" id="A0AAP0L7K8"/>
<keyword evidence="4" id="KW-0539">Nucleus</keyword>
<sequence length="437" mass="47722">MGVDEHSEMGFQQIGGKGMYAVSQPGKVVRRTMSSASLSDSSNGTDSFFSNGWDPLVSMSQSLEFRGSSMAAHHHQVSISSHGVGGLENHGGSSASFAQYPSDASFVELGLSKLPCFGSGSFSEMVSSLGMSEYGQITDAMCPSDYPSMAHHVETKKNSPSSRRIIDRNAIFQDDVPMSEEGGRQPSSSPNEKKRKNAPECGSGITHSQLNSLQCSDAEKLNDDPSQETLEEGPKEQDEKKQKTEKNTVGNSRGKPNGKQSKGNSQNEQGGKEDYIHVRARRGQATNSHSLAERVRREKISQRMRFLQDLVPGCNKITGKALMLDEIINYVQSLQRQVEFLSMKLATVNPELNIDIDRILSKEVRVGSSSILGFGPPLNPPHPQAHLMPQRLESQLPSMPQIPSVWDEDLQNAIQMGFIPNTAIDNMGPNAANWKSS</sequence>
<evidence type="ECO:0000259" key="6">
    <source>
        <dbReference type="PROSITE" id="PS50888"/>
    </source>
</evidence>
<dbReference type="GO" id="GO:0005634">
    <property type="term" value="C:nucleus"/>
    <property type="evidence" value="ECO:0007669"/>
    <property type="project" value="UniProtKB-SubCell"/>
</dbReference>
<name>A0AAP0L7K8_9MAGN</name>
<comment type="caution">
    <text evidence="7">The sequence shown here is derived from an EMBL/GenBank/DDBJ whole genome shotgun (WGS) entry which is preliminary data.</text>
</comment>
<protein>
    <recommendedName>
        <fullName evidence="6">BHLH domain-containing protein</fullName>
    </recommendedName>
</protein>
<dbReference type="GO" id="GO:0003700">
    <property type="term" value="F:DNA-binding transcription factor activity"/>
    <property type="evidence" value="ECO:0007669"/>
    <property type="project" value="TreeGrafter"/>
</dbReference>
<dbReference type="SMART" id="SM00353">
    <property type="entry name" value="HLH"/>
    <property type="match status" value="1"/>
</dbReference>
<evidence type="ECO:0000313" key="7">
    <source>
        <dbReference type="EMBL" id="KAK9166048.1"/>
    </source>
</evidence>
<dbReference type="PANTHER" id="PTHR12565">
    <property type="entry name" value="STEROL REGULATORY ELEMENT-BINDING PROTEIN"/>
    <property type="match status" value="1"/>
</dbReference>
<organism evidence="7 8">
    <name type="scientific">Stephania cephalantha</name>
    <dbReference type="NCBI Taxonomy" id="152367"/>
    <lineage>
        <taxon>Eukaryota</taxon>
        <taxon>Viridiplantae</taxon>
        <taxon>Streptophyta</taxon>
        <taxon>Embryophyta</taxon>
        <taxon>Tracheophyta</taxon>
        <taxon>Spermatophyta</taxon>
        <taxon>Magnoliopsida</taxon>
        <taxon>Ranunculales</taxon>
        <taxon>Menispermaceae</taxon>
        <taxon>Menispermoideae</taxon>
        <taxon>Cissampelideae</taxon>
        <taxon>Stephania</taxon>
    </lineage>
</organism>
<keyword evidence="3" id="KW-0804">Transcription</keyword>
<dbReference type="Proteomes" id="UP001419268">
    <property type="component" value="Unassembled WGS sequence"/>
</dbReference>
<feature type="domain" description="BHLH" evidence="6">
    <location>
        <begin position="284"/>
        <end position="334"/>
    </location>
</feature>
<feature type="region of interest" description="Disordered" evidence="5">
    <location>
        <begin position="151"/>
        <end position="271"/>
    </location>
</feature>
<keyword evidence="8" id="KW-1185">Reference proteome</keyword>
<gene>
    <name evidence="7" type="ORF">Scep_001239</name>
</gene>
<dbReference type="CDD" id="cd18919">
    <property type="entry name" value="bHLH_AtBPE_like"/>
    <property type="match status" value="1"/>
</dbReference>
<evidence type="ECO:0000256" key="4">
    <source>
        <dbReference type="ARBA" id="ARBA00023242"/>
    </source>
</evidence>
<dbReference type="PROSITE" id="PS50888">
    <property type="entry name" value="BHLH"/>
    <property type="match status" value="1"/>
</dbReference>
<dbReference type="Gene3D" id="4.10.280.10">
    <property type="entry name" value="Helix-loop-helix DNA-binding domain"/>
    <property type="match status" value="1"/>
</dbReference>
<dbReference type="InterPro" id="IPR011598">
    <property type="entry name" value="bHLH_dom"/>
</dbReference>
<evidence type="ECO:0000256" key="1">
    <source>
        <dbReference type="ARBA" id="ARBA00004123"/>
    </source>
</evidence>
<evidence type="ECO:0000256" key="2">
    <source>
        <dbReference type="ARBA" id="ARBA00023015"/>
    </source>
</evidence>
<evidence type="ECO:0000256" key="3">
    <source>
        <dbReference type="ARBA" id="ARBA00023163"/>
    </source>
</evidence>
<accession>A0AAP0L7K8</accession>
<feature type="compositionally biased region" description="Polar residues" evidence="5">
    <location>
        <begin position="258"/>
        <end position="269"/>
    </location>
</feature>
<dbReference type="EMBL" id="JBBNAG010000001">
    <property type="protein sequence ID" value="KAK9166048.1"/>
    <property type="molecule type" value="Genomic_DNA"/>
</dbReference>
<dbReference type="Pfam" id="PF00010">
    <property type="entry name" value="HLH"/>
    <property type="match status" value="1"/>
</dbReference>
<evidence type="ECO:0000256" key="5">
    <source>
        <dbReference type="SAM" id="MobiDB-lite"/>
    </source>
</evidence>
<comment type="subcellular location">
    <subcellularLocation>
        <location evidence="1">Nucleus</location>
    </subcellularLocation>
</comment>
<evidence type="ECO:0000313" key="8">
    <source>
        <dbReference type="Proteomes" id="UP001419268"/>
    </source>
</evidence>
<proteinExistence type="predicted"/>
<dbReference type="PANTHER" id="PTHR12565:SF184">
    <property type="entry name" value="BHLH TRANSCRIPTION FACTOR"/>
    <property type="match status" value="1"/>
</dbReference>
<dbReference type="FunFam" id="4.10.280.10:FF:000002">
    <property type="entry name" value="Basic helix-loop-helix transcription factor"/>
    <property type="match status" value="1"/>
</dbReference>
<feature type="compositionally biased region" description="Polar residues" evidence="5">
    <location>
        <begin position="205"/>
        <end position="215"/>
    </location>
</feature>
<dbReference type="InterPro" id="IPR036638">
    <property type="entry name" value="HLH_DNA-bd_sf"/>
</dbReference>
<keyword evidence="2" id="KW-0805">Transcription regulation</keyword>
<feature type="compositionally biased region" description="Basic and acidic residues" evidence="5">
    <location>
        <begin position="232"/>
        <end position="246"/>
    </location>
</feature>